<dbReference type="SUPFAM" id="SSF51998">
    <property type="entry name" value="PFL-like glycyl radical enzymes"/>
    <property type="match status" value="1"/>
</dbReference>
<keyword evidence="2" id="KW-0456">Lyase</keyword>
<proteinExistence type="predicted"/>
<evidence type="ECO:0000259" key="4">
    <source>
        <dbReference type="PROSITE" id="PS51554"/>
    </source>
</evidence>
<dbReference type="PANTHER" id="PTHR43641">
    <property type="entry name" value="FORMATE ACETYLTRANSFERASE 3-RELATED"/>
    <property type="match status" value="1"/>
</dbReference>
<gene>
    <name evidence="5" type="ORF">LCGC14_0015670</name>
</gene>
<dbReference type="AlphaFoldDB" id="A0A0F9W192"/>
<evidence type="ECO:0000313" key="5">
    <source>
        <dbReference type="EMBL" id="KKO11091.1"/>
    </source>
</evidence>
<dbReference type="Gene3D" id="3.20.70.20">
    <property type="match status" value="1"/>
</dbReference>
<dbReference type="PROSITE" id="PS51149">
    <property type="entry name" value="GLY_RADICAL_2"/>
    <property type="match status" value="1"/>
</dbReference>
<dbReference type="Pfam" id="PF02901">
    <property type="entry name" value="PFL-like"/>
    <property type="match status" value="1"/>
</dbReference>
<evidence type="ECO:0008006" key="6">
    <source>
        <dbReference type="Google" id="ProtNLM"/>
    </source>
</evidence>
<evidence type="ECO:0000259" key="3">
    <source>
        <dbReference type="PROSITE" id="PS51149"/>
    </source>
</evidence>
<name>A0A0F9W192_9ZZZZ</name>
<dbReference type="InterPro" id="IPR004184">
    <property type="entry name" value="PFL_dom"/>
</dbReference>
<keyword evidence="1" id="KW-0556">Organic radical</keyword>
<feature type="domain" description="Glycine radical" evidence="3">
    <location>
        <begin position="625"/>
        <end position="746"/>
    </location>
</feature>
<dbReference type="PANTHER" id="PTHR43641:SF2">
    <property type="entry name" value="DEHYDRATASE YBIW-RELATED"/>
    <property type="match status" value="1"/>
</dbReference>
<evidence type="ECO:0000256" key="1">
    <source>
        <dbReference type="ARBA" id="ARBA00022818"/>
    </source>
</evidence>
<feature type="domain" description="PFL" evidence="4">
    <location>
        <begin position="7"/>
        <end position="618"/>
    </location>
</feature>
<comment type="caution">
    <text evidence="5">The sequence shown here is derived from an EMBL/GenBank/DDBJ whole genome shotgun (WGS) entry which is preliminary data.</text>
</comment>
<protein>
    <recommendedName>
        <fullName evidence="6">Pyruvate formate-lyase</fullName>
    </recommendedName>
</protein>
<dbReference type="Pfam" id="PF01228">
    <property type="entry name" value="Gly_radical"/>
    <property type="match status" value="1"/>
</dbReference>
<organism evidence="5">
    <name type="scientific">marine sediment metagenome</name>
    <dbReference type="NCBI Taxonomy" id="412755"/>
    <lineage>
        <taxon>unclassified sequences</taxon>
        <taxon>metagenomes</taxon>
        <taxon>ecological metagenomes</taxon>
    </lineage>
</organism>
<dbReference type="InterPro" id="IPR051215">
    <property type="entry name" value="GRE"/>
</dbReference>
<dbReference type="GO" id="GO:0005829">
    <property type="term" value="C:cytosol"/>
    <property type="evidence" value="ECO:0007669"/>
    <property type="project" value="TreeGrafter"/>
</dbReference>
<dbReference type="InterPro" id="IPR001150">
    <property type="entry name" value="Gly_radical"/>
</dbReference>
<sequence>MISKTADRIDTLKGRLAHYGSSSERMAEQRKEVFVRVFGETVGQPQVLRTAKALAAFLREKDVLVFEEDVLAGFQQGYDFTQPMDLPQLADPKLQDMDDRLWCPLALAAGADVDEMADYCMGFHIGLFTSSLGGHSIAGYDRVIALGFGQLAEAARQRLETAEGPARDVAEATLTVCEAASDYVLCYAAQAERLAGETSVEQFRSALGAIAEACRHVALHPPRTFLEAAQLVSLTHEIVTCEQPSGSLSLGRLDQVLLPFYERDIQAGRLTKEQAEEIVQALWLKFAALKGGFQNVTLGGVGADGRYAANDLTVMGLRASMRLKMDQPLVSFRWHESMPDELWEPVLDLIREGLGFPAMFNDEVVIDAKCDVGLERADAVDYGIVGCVEMSAPGKEWSQTEAIRVNWAKILELMLNDGRCTVTGEQTAITSPTPLAGLTSFEQFFDAYKLLFARVIDMAAEWTAIRDKGFPLIYPYPFLSATMEGCLEAGLDVTAGGTTYNLLTMNNCGMADTADSLMAIRLLVYEKQSITLAELAEALRTNFEGAERLRLELAKTAPRFGNDLDQPDRLVKELVDLEHERLARQSNARGGGYQMGMYTVAAHAHLGAATGALPDGRLAKVSLANGFSPCQGGDTSGPTAVVRSLAGMGHRRFGNGMVLDLKFTPAFFDELQGRQALRRLIETYYRLGGMEIQFNVISRETLLAAQGHPDEFRDLVVRVSGFSAYFVDLDTVCQNEIIARTEYGEETMARQ</sequence>
<dbReference type="EMBL" id="LAZR01000003">
    <property type="protein sequence ID" value="KKO11091.1"/>
    <property type="molecule type" value="Genomic_DNA"/>
</dbReference>
<dbReference type="GO" id="GO:0016829">
    <property type="term" value="F:lyase activity"/>
    <property type="evidence" value="ECO:0007669"/>
    <property type="project" value="UniProtKB-KW"/>
</dbReference>
<dbReference type="PROSITE" id="PS51554">
    <property type="entry name" value="PFL"/>
    <property type="match status" value="1"/>
</dbReference>
<reference evidence="5" key="1">
    <citation type="journal article" date="2015" name="Nature">
        <title>Complex archaea that bridge the gap between prokaryotes and eukaryotes.</title>
        <authorList>
            <person name="Spang A."/>
            <person name="Saw J.H."/>
            <person name="Jorgensen S.L."/>
            <person name="Zaremba-Niedzwiedzka K."/>
            <person name="Martijn J."/>
            <person name="Lind A.E."/>
            <person name="van Eijk R."/>
            <person name="Schleper C."/>
            <person name="Guy L."/>
            <person name="Ettema T.J."/>
        </authorList>
    </citation>
    <scope>NUCLEOTIDE SEQUENCE</scope>
</reference>
<evidence type="ECO:0000256" key="2">
    <source>
        <dbReference type="ARBA" id="ARBA00023239"/>
    </source>
</evidence>
<accession>A0A0F9W192</accession>